<keyword evidence="2" id="KW-0472">Membrane</keyword>
<dbReference type="Proteomes" id="UP000324800">
    <property type="component" value="Unassembled WGS sequence"/>
</dbReference>
<proteinExistence type="predicted"/>
<dbReference type="SUPFAM" id="SSF51126">
    <property type="entry name" value="Pectin lyase-like"/>
    <property type="match status" value="1"/>
</dbReference>
<keyword evidence="2" id="KW-0812">Transmembrane</keyword>
<accession>A0A5J4WWV6</accession>
<sequence length="1150" mass="129564">MDQKILNSSLKRKIGHDIILDHEYSKQEIIQVFSQTNSSSSVPKIGSVHNQYLKGTLDFALYTRQTAETSYVSIQGINYESGTSGQSKNPYLTNQYAIYHTKASQYRAAQIFNYPGVFIEAQLFIGGNILSISGTAEGLTEPVLANQTSTRLGLSEIWTNQDTLQSLFQVFDGVLTLQLITFRIDNSDGMPSSLSMIEIHGSQASITIEYCAFKTVIPTNYLEQEFLSLDKGGNLTMRYIYVEEISERYRPVIYIAVSERSNVQLQNVNITSCQIYQSNSGVLHLQYYTGGTISLDDCYFRYNSVVSPLYEGKKPFGGALLIKLCESSFSEQLGSEGGWQQLNNSRVLNIRDCRHAILFTFDSNIGDCSGAVTVTGTRSLLSEERIHFIRCEFESNIAGSIYYYEDEPRGNDIYFYIIDGYKEIIVMKGQFDEPMLVIRDVVLTLTGQDSNVVIQDFMLFRKAETSYTATLIDCDSGSNIIVKRCVLINDKDAKPNDIFNAGIFSGLFTSGGIFDTLIENSQMTDEPAITFDSNTRDFDFNLIQKNVYNECEFKSGSQPGSNPLFILFELYNVTFRNVSSTNTFNPFISIIATPNNKLSIFKDDDVQEEVIFIAQQTPTSPNFLLFIENGAFIDPYSSPLISVEQTGEISMKSIVILHFYEKTIKSVIQVKDEAIFNGIQLIFRPIEEQLVGMATLPTTEQISSYLLCLGGQTILKSCQFLPTNFINSAAIRTKYEIGVHSKEGAQPDDCNITLKDCQIIGMNRIDEAENSGSAIDAIGMKVTLESCLFDMNIQQTNMMKNKINKTIKRNEDEQQQPDEHLIPTCGWNTAYIRQNTGSLILSKGTQLNNLNKGAISLLGATLTIVDTDVQFLNNIDSALLQEIHRNDDDVETIIIKPTLYRRNIACGYGSKITSPIESFTENRLQEDSLWILKTDEMQISEVIDHIHTNMDMDDMKCELAGEIEQVKDSLFVPHIDKVSGIMSQDKLGLDITLIGNHLVRCGVVKYKICEKMKVTNDDGQEIEEKVKEREIHCQTELMENSLQWDNETQFTIQTRYQIVRKWKIMEVWLIFADGQQISEILSLSIGKLGTGAIITIVVISLVSVGLAVIVLVILLCYNYKQKKKVNDLRQREEEMEGQSNMSHLQGLNEY</sequence>
<evidence type="ECO:0000313" key="3">
    <source>
        <dbReference type="EMBL" id="KAA6398815.1"/>
    </source>
</evidence>
<feature type="region of interest" description="Disordered" evidence="1">
    <location>
        <begin position="1130"/>
        <end position="1150"/>
    </location>
</feature>
<keyword evidence="2" id="KW-1133">Transmembrane helix</keyword>
<dbReference type="AlphaFoldDB" id="A0A5J4WWV6"/>
<evidence type="ECO:0000256" key="2">
    <source>
        <dbReference type="SAM" id="Phobius"/>
    </source>
</evidence>
<reference evidence="3 4" key="1">
    <citation type="submission" date="2019-03" db="EMBL/GenBank/DDBJ databases">
        <title>Single cell metagenomics reveals metabolic interactions within the superorganism composed of flagellate Streblomastix strix and complex community of Bacteroidetes bacteria on its surface.</title>
        <authorList>
            <person name="Treitli S.C."/>
            <person name="Kolisko M."/>
            <person name="Husnik F."/>
            <person name="Keeling P."/>
            <person name="Hampl V."/>
        </authorList>
    </citation>
    <scope>NUCLEOTIDE SEQUENCE [LARGE SCALE GENOMIC DNA]</scope>
    <source>
        <strain evidence="3">ST1C</strain>
    </source>
</reference>
<organism evidence="3 4">
    <name type="scientific">Streblomastix strix</name>
    <dbReference type="NCBI Taxonomy" id="222440"/>
    <lineage>
        <taxon>Eukaryota</taxon>
        <taxon>Metamonada</taxon>
        <taxon>Preaxostyla</taxon>
        <taxon>Oxymonadida</taxon>
        <taxon>Streblomastigidae</taxon>
        <taxon>Streblomastix</taxon>
    </lineage>
</organism>
<dbReference type="InterPro" id="IPR011050">
    <property type="entry name" value="Pectin_lyase_fold/virulence"/>
</dbReference>
<protein>
    <submittedName>
        <fullName evidence="3">Uncharacterized protein</fullName>
    </submittedName>
</protein>
<dbReference type="EMBL" id="SNRW01000876">
    <property type="protein sequence ID" value="KAA6398815.1"/>
    <property type="molecule type" value="Genomic_DNA"/>
</dbReference>
<name>A0A5J4WWV6_9EUKA</name>
<gene>
    <name evidence="3" type="ORF">EZS28_005659</name>
</gene>
<evidence type="ECO:0000256" key="1">
    <source>
        <dbReference type="SAM" id="MobiDB-lite"/>
    </source>
</evidence>
<comment type="caution">
    <text evidence="3">The sequence shown here is derived from an EMBL/GenBank/DDBJ whole genome shotgun (WGS) entry which is preliminary data.</text>
</comment>
<evidence type="ECO:0000313" key="4">
    <source>
        <dbReference type="Proteomes" id="UP000324800"/>
    </source>
</evidence>
<feature type="compositionally biased region" description="Polar residues" evidence="1">
    <location>
        <begin position="1137"/>
        <end position="1150"/>
    </location>
</feature>
<feature type="transmembrane region" description="Helical" evidence="2">
    <location>
        <begin position="1092"/>
        <end position="1119"/>
    </location>
</feature>